<keyword evidence="18" id="KW-1185">Reference proteome</keyword>
<dbReference type="GO" id="GO:0004813">
    <property type="term" value="F:alanine-tRNA ligase activity"/>
    <property type="evidence" value="ECO:0007669"/>
    <property type="project" value="UniProtKB-UniRule"/>
</dbReference>
<organism evidence="17 18">
    <name type="scientific">Mythimna separata</name>
    <name type="common">Oriental armyworm</name>
    <name type="synonym">Pseudaletia separata</name>
    <dbReference type="NCBI Taxonomy" id="271217"/>
    <lineage>
        <taxon>Eukaryota</taxon>
        <taxon>Metazoa</taxon>
        <taxon>Ecdysozoa</taxon>
        <taxon>Arthropoda</taxon>
        <taxon>Hexapoda</taxon>
        <taxon>Insecta</taxon>
        <taxon>Pterygota</taxon>
        <taxon>Neoptera</taxon>
        <taxon>Endopterygota</taxon>
        <taxon>Lepidoptera</taxon>
        <taxon>Glossata</taxon>
        <taxon>Ditrysia</taxon>
        <taxon>Noctuoidea</taxon>
        <taxon>Noctuidae</taxon>
        <taxon>Noctuinae</taxon>
        <taxon>Hadenini</taxon>
        <taxon>Mythimna</taxon>
    </lineage>
</organism>
<dbReference type="HAMAP" id="MF_00036_B">
    <property type="entry name" value="Ala_tRNA_synth_B"/>
    <property type="match status" value="1"/>
</dbReference>
<feature type="binding site" evidence="15">
    <location>
        <position position="634"/>
    </location>
    <ligand>
        <name>Zn(2+)</name>
        <dbReference type="ChEBI" id="CHEBI:29105"/>
    </ligand>
</feature>
<comment type="cofactor">
    <cofactor evidence="15">
        <name>Zn(2+)</name>
        <dbReference type="ChEBI" id="CHEBI:29105"/>
    </cofactor>
    <text evidence="15">Binds 1 zinc ion per subunit.</text>
</comment>
<evidence type="ECO:0000256" key="3">
    <source>
        <dbReference type="ARBA" id="ARBA00017959"/>
    </source>
</evidence>
<evidence type="ECO:0000256" key="15">
    <source>
        <dbReference type="HAMAP-Rule" id="MF_03133"/>
    </source>
</evidence>
<keyword evidence="9 15" id="KW-0067">ATP-binding</keyword>
<dbReference type="Proteomes" id="UP001231518">
    <property type="component" value="Chromosome 20"/>
</dbReference>
<dbReference type="InterPro" id="IPR009000">
    <property type="entry name" value="Transl_B-barrel_sf"/>
</dbReference>
<dbReference type="PRINTS" id="PR00980">
    <property type="entry name" value="TRNASYNTHALA"/>
</dbReference>
<dbReference type="Pfam" id="PF01411">
    <property type="entry name" value="tRNA-synt_2c"/>
    <property type="match status" value="2"/>
</dbReference>
<dbReference type="SUPFAM" id="SSF101353">
    <property type="entry name" value="Putative anticodon-binding domain of alanyl-tRNA synthetase (AlaRS)"/>
    <property type="match status" value="1"/>
</dbReference>
<feature type="domain" description="Alanyl-transfer RNA synthetases family profile" evidence="16">
    <location>
        <begin position="21"/>
        <end position="781"/>
    </location>
</feature>
<dbReference type="GO" id="GO:0005739">
    <property type="term" value="C:mitochondrion"/>
    <property type="evidence" value="ECO:0007669"/>
    <property type="project" value="TreeGrafter"/>
</dbReference>
<dbReference type="GO" id="GO:0000049">
    <property type="term" value="F:tRNA binding"/>
    <property type="evidence" value="ECO:0007669"/>
    <property type="project" value="UniProtKB-KW"/>
</dbReference>
<dbReference type="PANTHER" id="PTHR11777">
    <property type="entry name" value="ALANYL-TRNA SYNTHETASE"/>
    <property type="match status" value="1"/>
</dbReference>
<evidence type="ECO:0000256" key="6">
    <source>
        <dbReference type="ARBA" id="ARBA00022723"/>
    </source>
</evidence>
<dbReference type="GO" id="GO:0005524">
    <property type="term" value="F:ATP binding"/>
    <property type="evidence" value="ECO:0007669"/>
    <property type="project" value="UniProtKB-UniRule"/>
</dbReference>
<dbReference type="Pfam" id="PF07973">
    <property type="entry name" value="tRNA_SAD"/>
    <property type="match status" value="1"/>
</dbReference>
<keyword evidence="6 15" id="KW-0479">Metal-binding</keyword>
<feature type="binding site" evidence="15">
    <location>
        <position position="630"/>
    </location>
    <ligand>
        <name>Zn(2+)</name>
        <dbReference type="ChEBI" id="CHEBI:29105"/>
    </ligand>
</feature>
<evidence type="ECO:0000256" key="7">
    <source>
        <dbReference type="ARBA" id="ARBA00022741"/>
    </source>
</evidence>
<dbReference type="PROSITE" id="PS50860">
    <property type="entry name" value="AA_TRNA_LIGASE_II_ALA"/>
    <property type="match status" value="1"/>
</dbReference>
<dbReference type="InterPro" id="IPR002318">
    <property type="entry name" value="Ala-tRNA-lgiase_IIc"/>
</dbReference>
<comment type="similarity">
    <text evidence="1">Belongs to the class-II aminoacyl-tRNA synthetase family. Alax-L subfamily.</text>
</comment>
<evidence type="ECO:0000256" key="9">
    <source>
        <dbReference type="ARBA" id="ARBA00022840"/>
    </source>
</evidence>
<keyword evidence="11 15" id="KW-0648">Protein biosynthesis</keyword>
<evidence type="ECO:0000313" key="17">
    <source>
        <dbReference type="EMBL" id="KAJ8723686.1"/>
    </source>
</evidence>
<dbReference type="InterPro" id="IPR045864">
    <property type="entry name" value="aa-tRNA-synth_II/BPL/LPL"/>
</dbReference>
<sequence length="995" mass="110882">MLRAPVRSGIVLRQHWVRLKSSSSFIRSTFIEYFESNHGHKHVKSSSVVPLYDPSVPFVNAGMNQFKGVFLGKVAAPHARAVNSQKCVRVGGKHNDLEVVGTDGTHHTFFEMLGNWSFGDYYKKEACKMAWDLLLGPYRLKPENLVVTYFWGDAAIGLRADTECRDIWKSIGVPDSRLLAKGAKDNFWEMGTTGPCGPCTEIHYVNPDGSLTEIWNLVFIHCHRDAIGKVKGLQKKHVDTGMGLERMAAILQGVPSNYDTDLFQPIIRAIEKNSKGASPYGGSYSPTAALDAAYRRLADHARMISVCLADGVFPASNLSLKQIMRKSFKISTDVFQNPQLVKILYDEVVNSLGSTYPELAAKEADAKLIIDHEELAYAKMRLSLKKKWKELSRQYPEVEELSDVELAAFAQGYKEFKETMAKQKSTEIPGELVFKLYDTHGFQESVINRIAQLNNYTIDNTGFWKLLSKHKTRHKTAAKEQDKSKGLLFQEAIKTLKKNGHNSTNDQPKYDYTYKGKKIEFAPLKTKIIGILNEDCVWIDYLESCENRPYYIVTKDTNFYCEEGGQAADDGMIFINENVALDVRSVFKIQDFVFHKGYFSVAGNRTCVQCDMEVELEIDGDRRLKLMQNHTGVHLLNAAIRRVLPNSAVCPTGSSVTDQGLSLHLSVYGDKLSQDVMMDVQDLIRESIRCDAAIETRVLDSVQLSREPSVLTVPGETYPEQGLRLVTAAPPLVSKELCCGTHVPSTGVLDEFCITLVKGAGGQNPCVHALTGDRAKQARELFCRAEKLGQVIDLVEPGRKKEEVTLIRQQLSSLCGSSGAPYAEYAKCLALIDSFANREVPQNDLALNSIAETEVREAVSQASVDGRRFVVHFLRCSYLMQHDGVKPVLAERHSMPTMVLGCAGGVLVAACTVPQDMITQSFNAHGWLRCAARVFGASVRAQDDLTLAEMTPSKVSLINCEQLVQDAMRVAIKFAQSHIKENTEDSRNTQNRQQN</sequence>
<evidence type="ECO:0000256" key="10">
    <source>
        <dbReference type="ARBA" id="ARBA00022884"/>
    </source>
</evidence>
<dbReference type="SMART" id="SM00863">
    <property type="entry name" value="tRNA_SAD"/>
    <property type="match status" value="1"/>
</dbReference>
<accession>A0AAD7YNT1</accession>
<dbReference type="CDD" id="cd00673">
    <property type="entry name" value="AlaRS_core"/>
    <property type="match status" value="1"/>
</dbReference>
<feature type="binding site" evidence="15">
    <location>
        <position position="742"/>
    </location>
    <ligand>
        <name>Zn(2+)</name>
        <dbReference type="ChEBI" id="CHEBI:29105"/>
    </ligand>
</feature>
<dbReference type="InterPro" id="IPR018165">
    <property type="entry name" value="Ala-tRNA-synth_IIc_core"/>
</dbReference>
<comment type="subunit">
    <text evidence="15">Monomer.</text>
</comment>
<keyword evidence="10 15" id="KW-0694">RNA-binding</keyword>
<comment type="caution">
    <text evidence="17">The sequence shown here is derived from an EMBL/GenBank/DDBJ whole genome shotgun (WGS) entry which is preliminary data.</text>
</comment>
<name>A0AAD7YNT1_MYTSE</name>
<dbReference type="InterPro" id="IPR023033">
    <property type="entry name" value="Ala_tRNA_ligase_euk/bac"/>
</dbReference>
<dbReference type="Gene3D" id="2.40.30.130">
    <property type="match status" value="1"/>
</dbReference>
<dbReference type="FunFam" id="3.30.930.10:FF:000011">
    <property type="entry name" value="Alanine--tRNA ligase, cytoplasmic"/>
    <property type="match status" value="1"/>
</dbReference>
<evidence type="ECO:0000313" key="18">
    <source>
        <dbReference type="Proteomes" id="UP001231518"/>
    </source>
</evidence>
<comment type="function">
    <text evidence="15">Catalyzes the attachment of alanine to tRNA(Ala) in a two-step reaction: alanine is first activated by ATP to form Ala-AMP and then transferred to the acceptor end of tRNA(Ala). Also edits incorrectly charged tRNA(Ala) via its editing domain.</text>
</comment>
<protein>
    <recommendedName>
        <fullName evidence="3">Alanine--tRNA ligase</fullName>
        <ecNumber evidence="2">6.1.1.7</ecNumber>
    </recommendedName>
    <alternativeName>
        <fullName evidence="13">Alanyl-tRNA synthetase</fullName>
    </alternativeName>
</protein>
<dbReference type="Gene3D" id="3.30.930.10">
    <property type="entry name" value="Bira Bifunctional Protein, Domain 2"/>
    <property type="match status" value="1"/>
</dbReference>
<gene>
    <name evidence="17" type="ORF">PYW07_007666</name>
</gene>
<evidence type="ECO:0000256" key="5">
    <source>
        <dbReference type="ARBA" id="ARBA00022598"/>
    </source>
</evidence>
<keyword evidence="7 15" id="KW-0547">Nucleotide-binding</keyword>
<dbReference type="SUPFAM" id="SSF55186">
    <property type="entry name" value="ThrRS/AlaRS common domain"/>
    <property type="match status" value="1"/>
</dbReference>
<keyword evidence="5 15" id="KW-0436">Ligase</keyword>
<dbReference type="PANTHER" id="PTHR11777:SF39">
    <property type="entry name" value="ALANINE--TRNA LIGASE, MITOCHONDRIAL"/>
    <property type="match status" value="1"/>
</dbReference>
<evidence type="ECO:0000256" key="14">
    <source>
        <dbReference type="ARBA" id="ARBA00048300"/>
    </source>
</evidence>
<evidence type="ECO:0000256" key="8">
    <source>
        <dbReference type="ARBA" id="ARBA00022833"/>
    </source>
</evidence>
<dbReference type="SUPFAM" id="SSF50447">
    <property type="entry name" value="Translation proteins"/>
    <property type="match status" value="1"/>
</dbReference>
<evidence type="ECO:0000259" key="16">
    <source>
        <dbReference type="PROSITE" id="PS50860"/>
    </source>
</evidence>
<dbReference type="InterPro" id="IPR018163">
    <property type="entry name" value="Thr/Ala-tRNA-synth_IIc_edit"/>
</dbReference>
<dbReference type="InterPro" id="IPR012947">
    <property type="entry name" value="tRNA_SAD"/>
</dbReference>
<evidence type="ECO:0000256" key="13">
    <source>
        <dbReference type="ARBA" id="ARBA00032577"/>
    </source>
</evidence>
<dbReference type="EMBL" id="JARGEI010000011">
    <property type="protein sequence ID" value="KAJ8723686.1"/>
    <property type="molecule type" value="Genomic_DNA"/>
</dbReference>
<dbReference type="AlphaFoldDB" id="A0AAD7YNT1"/>
<evidence type="ECO:0000256" key="12">
    <source>
        <dbReference type="ARBA" id="ARBA00023146"/>
    </source>
</evidence>
<dbReference type="InterPro" id="IPR018162">
    <property type="entry name" value="Ala-tRNA-ligase_IIc_anticod-bd"/>
</dbReference>
<dbReference type="SUPFAM" id="SSF55681">
    <property type="entry name" value="Class II aaRS and biotin synthetases"/>
    <property type="match status" value="1"/>
</dbReference>
<feature type="binding site" evidence="15">
    <location>
        <position position="738"/>
    </location>
    <ligand>
        <name>Zn(2+)</name>
        <dbReference type="ChEBI" id="CHEBI:29105"/>
    </ligand>
</feature>
<dbReference type="InterPro" id="IPR018164">
    <property type="entry name" value="Ala-tRNA-synth_IIc_N"/>
</dbReference>
<keyword evidence="12 15" id="KW-0030">Aminoacyl-tRNA synthetase</keyword>
<evidence type="ECO:0000256" key="4">
    <source>
        <dbReference type="ARBA" id="ARBA00022555"/>
    </source>
</evidence>
<dbReference type="Gene3D" id="3.30.980.10">
    <property type="entry name" value="Threonyl-trna Synthetase, Chain A, domain 2"/>
    <property type="match status" value="1"/>
</dbReference>
<evidence type="ECO:0000256" key="11">
    <source>
        <dbReference type="ARBA" id="ARBA00022917"/>
    </source>
</evidence>
<comment type="catalytic activity">
    <reaction evidence="14 15">
        <text>tRNA(Ala) + L-alanine + ATP = L-alanyl-tRNA(Ala) + AMP + diphosphate</text>
        <dbReference type="Rhea" id="RHEA:12540"/>
        <dbReference type="Rhea" id="RHEA-COMP:9657"/>
        <dbReference type="Rhea" id="RHEA-COMP:9923"/>
        <dbReference type="ChEBI" id="CHEBI:30616"/>
        <dbReference type="ChEBI" id="CHEBI:33019"/>
        <dbReference type="ChEBI" id="CHEBI:57972"/>
        <dbReference type="ChEBI" id="CHEBI:78442"/>
        <dbReference type="ChEBI" id="CHEBI:78497"/>
        <dbReference type="ChEBI" id="CHEBI:456215"/>
        <dbReference type="EC" id="6.1.1.7"/>
    </reaction>
</comment>
<dbReference type="EC" id="6.1.1.7" evidence="2"/>
<keyword evidence="8 15" id="KW-0862">Zinc</keyword>
<evidence type="ECO:0000256" key="1">
    <source>
        <dbReference type="ARBA" id="ARBA00008429"/>
    </source>
</evidence>
<dbReference type="GO" id="GO:0006419">
    <property type="term" value="P:alanyl-tRNA aminoacylation"/>
    <property type="evidence" value="ECO:0007669"/>
    <property type="project" value="InterPro"/>
</dbReference>
<dbReference type="GO" id="GO:0008270">
    <property type="term" value="F:zinc ion binding"/>
    <property type="evidence" value="ECO:0007669"/>
    <property type="project" value="UniProtKB-UniRule"/>
</dbReference>
<proteinExistence type="inferred from homology"/>
<keyword evidence="4 15" id="KW-0820">tRNA-binding</keyword>
<dbReference type="InterPro" id="IPR050058">
    <property type="entry name" value="Ala-tRNA_ligase"/>
</dbReference>
<reference evidence="17" key="1">
    <citation type="submission" date="2023-03" db="EMBL/GenBank/DDBJ databases">
        <title>Chromosome-level genomes of two armyworms, Mythimna separata and Mythimna loreyi, provide insights into the biosynthesis and reception of sex pheromones.</title>
        <authorList>
            <person name="Zhao H."/>
        </authorList>
    </citation>
    <scope>NUCLEOTIDE SEQUENCE</scope>
    <source>
        <strain evidence="17">BeijingLab</strain>
        <tissue evidence="17">Pupa</tissue>
    </source>
</reference>
<dbReference type="GO" id="GO:0002161">
    <property type="term" value="F:aminoacyl-tRNA deacylase activity"/>
    <property type="evidence" value="ECO:0007669"/>
    <property type="project" value="TreeGrafter"/>
</dbReference>
<evidence type="ECO:0000256" key="2">
    <source>
        <dbReference type="ARBA" id="ARBA00013168"/>
    </source>
</evidence>
<comment type="domain">
    <text evidence="15">Consists of three domains; the N-terminal catalytic domain, the editing domain and the C-terminal C-Ala domain. The editing domain removes incorrectly charged amino acids, while the C-Ala domain, along with tRNA(Ala), serves as a bridge to cooperatively bring together the editing and aminoacylation centers thus stimulating deacylation of misacylated tRNAs.</text>
</comment>